<evidence type="ECO:0000256" key="4">
    <source>
        <dbReference type="ARBA" id="ARBA00022723"/>
    </source>
</evidence>
<feature type="domain" description="EngB-type G" evidence="11">
    <location>
        <begin position="22"/>
        <end position="193"/>
    </location>
</feature>
<evidence type="ECO:0000313" key="12">
    <source>
        <dbReference type="EMBL" id="MBU3851234.1"/>
    </source>
</evidence>
<dbReference type="GO" id="GO:0000917">
    <property type="term" value="P:division septum assembly"/>
    <property type="evidence" value="ECO:0007669"/>
    <property type="project" value="UniProtKB-KW"/>
</dbReference>
<evidence type="ECO:0000256" key="1">
    <source>
        <dbReference type="ARBA" id="ARBA00001946"/>
    </source>
</evidence>
<reference evidence="12" key="1">
    <citation type="journal article" date="2021" name="PeerJ">
        <title>Extensive microbial diversity within the chicken gut microbiome revealed by metagenomics and culture.</title>
        <authorList>
            <person name="Gilroy R."/>
            <person name="Ravi A."/>
            <person name="Getino M."/>
            <person name="Pursley I."/>
            <person name="Horton D.L."/>
            <person name="Alikhan N.F."/>
            <person name="Baker D."/>
            <person name="Gharbi K."/>
            <person name="Hall N."/>
            <person name="Watson M."/>
            <person name="Adriaenssens E.M."/>
            <person name="Foster-Nyarko E."/>
            <person name="Jarju S."/>
            <person name="Secka A."/>
            <person name="Antonio M."/>
            <person name="Oren A."/>
            <person name="Chaudhuri R.R."/>
            <person name="La Ragione R."/>
            <person name="Hildebrand F."/>
            <person name="Pallen M.J."/>
        </authorList>
    </citation>
    <scope>NUCLEOTIDE SEQUENCE</scope>
    <source>
        <strain evidence="12">F6-6636</strain>
    </source>
</reference>
<evidence type="ECO:0000259" key="11">
    <source>
        <dbReference type="PROSITE" id="PS51706"/>
    </source>
</evidence>
<dbReference type="InterPro" id="IPR019987">
    <property type="entry name" value="GTP-bd_ribosome_bio_YsxC"/>
</dbReference>
<dbReference type="Proteomes" id="UP000777303">
    <property type="component" value="Unassembled WGS sequence"/>
</dbReference>
<reference evidence="12" key="2">
    <citation type="submission" date="2021-04" db="EMBL/GenBank/DDBJ databases">
        <authorList>
            <person name="Gilroy R."/>
        </authorList>
    </citation>
    <scope>NUCLEOTIDE SEQUENCE</scope>
    <source>
        <strain evidence="12">F6-6636</strain>
    </source>
</reference>
<comment type="caution">
    <text evidence="12">The sequence shown here is derived from an EMBL/GenBank/DDBJ whole genome shotgun (WGS) entry which is preliminary data.</text>
</comment>
<dbReference type="GO" id="GO:0005829">
    <property type="term" value="C:cytosol"/>
    <property type="evidence" value="ECO:0007669"/>
    <property type="project" value="TreeGrafter"/>
</dbReference>
<dbReference type="InterPro" id="IPR030393">
    <property type="entry name" value="G_ENGB_dom"/>
</dbReference>
<dbReference type="PANTHER" id="PTHR11649:SF13">
    <property type="entry name" value="ENGB-TYPE G DOMAIN-CONTAINING PROTEIN"/>
    <property type="match status" value="1"/>
</dbReference>
<dbReference type="GO" id="GO:0005525">
    <property type="term" value="F:GTP binding"/>
    <property type="evidence" value="ECO:0007669"/>
    <property type="project" value="UniProtKB-UniRule"/>
</dbReference>
<proteinExistence type="inferred from homology"/>
<dbReference type="Gene3D" id="3.40.50.300">
    <property type="entry name" value="P-loop containing nucleotide triphosphate hydrolases"/>
    <property type="match status" value="1"/>
</dbReference>
<dbReference type="Pfam" id="PF01926">
    <property type="entry name" value="MMR_HSR1"/>
    <property type="match status" value="1"/>
</dbReference>
<dbReference type="GO" id="GO:0046872">
    <property type="term" value="F:metal ion binding"/>
    <property type="evidence" value="ECO:0007669"/>
    <property type="project" value="UniProtKB-KW"/>
</dbReference>
<keyword evidence="3 10" id="KW-0132">Cell division</keyword>
<dbReference type="InterPro" id="IPR027417">
    <property type="entry name" value="P-loop_NTPase"/>
</dbReference>
<keyword evidence="7 10" id="KW-0342">GTP-binding</keyword>
<dbReference type="PANTHER" id="PTHR11649">
    <property type="entry name" value="MSS1/TRME-RELATED GTP-BINDING PROTEIN"/>
    <property type="match status" value="1"/>
</dbReference>
<evidence type="ECO:0000256" key="5">
    <source>
        <dbReference type="ARBA" id="ARBA00022741"/>
    </source>
</evidence>
<evidence type="ECO:0000256" key="9">
    <source>
        <dbReference type="ARBA" id="ARBA00023306"/>
    </source>
</evidence>
<accession>A0A948WZ64</accession>
<organism evidence="12 13">
    <name type="scientific">Candidatus Paralactobacillus gallistercoris</name>
    <dbReference type="NCBI Taxonomy" id="2838724"/>
    <lineage>
        <taxon>Bacteria</taxon>
        <taxon>Bacillati</taxon>
        <taxon>Bacillota</taxon>
        <taxon>Bacilli</taxon>
        <taxon>Lactobacillales</taxon>
        <taxon>Lactobacillaceae</taxon>
        <taxon>Lactobacillus</taxon>
    </lineage>
</organism>
<evidence type="ECO:0000256" key="7">
    <source>
        <dbReference type="ARBA" id="ARBA00023134"/>
    </source>
</evidence>
<comment type="cofactor">
    <cofactor evidence="1">
        <name>Mg(2+)</name>
        <dbReference type="ChEBI" id="CHEBI:18420"/>
    </cofactor>
</comment>
<dbReference type="NCBIfam" id="TIGR00231">
    <property type="entry name" value="small_GTP"/>
    <property type="match status" value="1"/>
</dbReference>
<evidence type="ECO:0000256" key="3">
    <source>
        <dbReference type="ARBA" id="ARBA00022618"/>
    </source>
</evidence>
<dbReference type="FunFam" id="3.40.50.300:FF:000098">
    <property type="entry name" value="Probable GTP-binding protein EngB"/>
    <property type="match status" value="1"/>
</dbReference>
<evidence type="ECO:0000256" key="10">
    <source>
        <dbReference type="HAMAP-Rule" id="MF_00321"/>
    </source>
</evidence>
<keyword evidence="4" id="KW-0479">Metal-binding</keyword>
<dbReference type="InterPro" id="IPR006073">
    <property type="entry name" value="GTP-bd"/>
</dbReference>
<name>A0A948WZ64_9LACO</name>
<keyword evidence="6" id="KW-0460">Magnesium</keyword>
<dbReference type="AlphaFoldDB" id="A0A948WZ64"/>
<evidence type="ECO:0000256" key="6">
    <source>
        <dbReference type="ARBA" id="ARBA00022842"/>
    </source>
</evidence>
<dbReference type="HAMAP" id="MF_00321">
    <property type="entry name" value="GTPase_EngB"/>
    <property type="match status" value="1"/>
</dbReference>
<dbReference type="EMBL" id="JAHLFS010000011">
    <property type="protein sequence ID" value="MBU3851234.1"/>
    <property type="molecule type" value="Genomic_DNA"/>
</dbReference>
<comment type="function">
    <text evidence="10">Necessary for normal cell division and for the maintenance of normal septation.</text>
</comment>
<evidence type="ECO:0000313" key="13">
    <source>
        <dbReference type="Proteomes" id="UP000777303"/>
    </source>
</evidence>
<dbReference type="CDD" id="cd01876">
    <property type="entry name" value="YihA_EngB"/>
    <property type="match status" value="1"/>
</dbReference>
<dbReference type="SUPFAM" id="SSF52540">
    <property type="entry name" value="P-loop containing nucleoside triphosphate hydrolases"/>
    <property type="match status" value="1"/>
</dbReference>
<keyword evidence="5 10" id="KW-0547">Nucleotide-binding</keyword>
<protein>
    <recommendedName>
        <fullName evidence="10">Probable GTP-binding protein EngB</fullName>
    </recommendedName>
</protein>
<comment type="similarity">
    <text evidence="2 10">Belongs to the TRAFAC class TrmE-Era-EngA-EngB-Septin-like GTPase superfamily. EngB GTPase family.</text>
</comment>
<gene>
    <name evidence="12" type="primary">yihA</name>
    <name evidence="10" type="synonym">engB</name>
    <name evidence="12" type="ORF">H9901_00770</name>
</gene>
<evidence type="ECO:0000256" key="2">
    <source>
        <dbReference type="ARBA" id="ARBA00009638"/>
    </source>
</evidence>
<keyword evidence="9 10" id="KW-0131">Cell cycle</keyword>
<sequence>MKINQVKLLVSAVSPRQFPDGNLPEIVLVGRSNVGKSSLINCLVERNGFAHTSSKPGKTQTLNFYEINQQLRLVDVPGYGYARVSKQERERFGAMIESYLETREQLRGAIQLVDSRHKPTNDDVTMHQYLQYYQIPLLTVLTKVDKVKRNQRQQSLNLAAQTLQTNDEAMQLFSSQTHEGKDEVWRWILQQSK</sequence>
<dbReference type="NCBIfam" id="TIGR03598">
    <property type="entry name" value="GTPase_YsxC"/>
    <property type="match status" value="1"/>
</dbReference>
<keyword evidence="8 10" id="KW-0717">Septation</keyword>
<evidence type="ECO:0000256" key="8">
    <source>
        <dbReference type="ARBA" id="ARBA00023210"/>
    </source>
</evidence>
<dbReference type="PROSITE" id="PS51706">
    <property type="entry name" value="G_ENGB"/>
    <property type="match status" value="1"/>
</dbReference>
<dbReference type="InterPro" id="IPR005225">
    <property type="entry name" value="Small_GTP-bd"/>
</dbReference>